<dbReference type="AlphaFoldDB" id="A0A518H8G2"/>
<feature type="domain" description="Glycosyltransferase 2-like" evidence="1">
    <location>
        <begin position="20"/>
        <end position="125"/>
    </location>
</feature>
<dbReference type="PANTHER" id="PTHR43685:SF11">
    <property type="entry name" value="GLYCOSYLTRANSFERASE TAGX-RELATED"/>
    <property type="match status" value="1"/>
</dbReference>
<evidence type="ECO:0000313" key="3">
    <source>
        <dbReference type="Proteomes" id="UP000317835"/>
    </source>
</evidence>
<evidence type="ECO:0000259" key="1">
    <source>
        <dbReference type="Pfam" id="PF00535"/>
    </source>
</evidence>
<keyword evidence="3" id="KW-1185">Reference proteome</keyword>
<name>A0A518H8G2_9BACT</name>
<accession>A0A518H8G2</accession>
<keyword evidence="2" id="KW-0808">Transferase</keyword>
<dbReference type="InterPro" id="IPR050834">
    <property type="entry name" value="Glycosyltransf_2"/>
</dbReference>
<dbReference type="SUPFAM" id="SSF53448">
    <property type="entry name" value="Nucleotide-diphospho-sugar transferases"/>
    <property type="match status" value="1"/>
</dbReference>
<dbReference type="Pfam" id="PF00535">
    <property type="entry name" value="Glycos_transf_2"/>
    <property type="match status" value="1"/>
</dbReference>
<sequence length="351" mass="38975">MYIKSFPTDPEMSTSPPRLTVALPTFNGGRHFAETLRAILDQSGVEYDLVICDDRSDDDTLPLARRLAGDRARIEVNPERLGLAGNWNRCAELARTPLLAIVHQDDLLLPDHLASHSAAFDRIPDLGMTVGAAEVIDEQGCPIPPAVIERPSLGPTDRVYPPGGFVAELSRPNPVRCSAVVLRRRALLDSGGFDPSYRYAVDWECWIRLSRRWPVAWLARPTVAVRWHSGSETHRFRRGSDDLDEVSRVLDLALETEAHVLEHPRASRRDADRFLSRAYLNRSLDALHAGDAPLARRCLRRALALRPALLGAMARDPRLAAQMAALALAPRWASRRFGRPAPADRPISGPK</sequence>
<evidence type="ECO:0000313" key="2">
    <source>
        <dbReference type="EMBL" id="QDV37140.1"/>
    </source>
</evidence>
<dbReference type="EMBL" id="CP036426">
    <property type="protein sequence ID" value="QDV37140.1"/>
    <property type="molecule type" value="Genomic_DNA"/>
</dbReference>
<dbReference type="InterPro" id="IPR029044">
    <property type="entry name" value="Nucleotide-diphossugar_trans"/>
</dbReference>
<dbReference type="InterPro" id="IPR001173">
    <property type="entry name" value="Glyco_trans_2-like"/>
</dbReference>
<gene>
    <name evidence="2" type="primary">epsE_5</name>
    <name evidence="2" type="ORF">ElP_50730</name>
</gene>
<dbReference type="Gene3D" id="3.90.550.10">
    <property type="entry name" value="Spore Coat Polysaccharide Biosynthesis Protein SpsA, Chain A"/>
    <property type="match status" value="1"/>
</dbReference>
<dbReference type="PANTHER" id="PTHR43685">
    <property type="entry name" value="GLYCOSYLTRANSFERASE"/>
    <property type="match status" value="1"/>
</dbReference>
<protein>
    <submittedName>
        <fullName evidence="2">Glycosyltransferase EpsE</fullName>
        <ecNumber evidence="2">2.4.-.-</ecNumber>
    </submittedName>
</protein>
<proteinExistence type="predicted"/>
<keyword evidence="2" id="KW-0328">Glycosyltransferase</keyword>
<dbReference type="KEGG" id="tpla:ElP_50730"/>
<dbReference type="Proteomes" id="UP000317835">
    <property type="component" value="Chromosome"/>
</dbReference>
<dbReference type="EC" id="2.4.-.-" evidence="2"/>
<organism evidence="2 3">
    <name type="scientific">Tautonia plasticadhaerens</name>
    <dbReference type="NCBI Taxonomy" id="2527974"/>
    <lineage>
        <taxon>Bacteria</taxon>
        <taxon>Pseudomonadati</taxon>
        <taxon>Planctomycetota</taxon>
        <taxon>Planctomycetia</taxon>
        <taxon>Isosphaerales</taxon>
        <taxon>Isosphaeraceae</taxon>
        <taxon>Tautonia</taxon>
    </lineage>
</organism>
<dbReference type="GO" id="GO:0016757">
    <property type="term" value="F:glycosyltransferase activity"/>
    <property type="evidence" value="ECO:0007669"/>
    <property type="project" value="UniProtKB-KW"/>
</dbReference>
<reference evidence="2 3" key="1">
    <citation type="submission" date="2019-02" db="EMBL/GenBank/DDBJ databases">
        <title>Deep-cultivation of Planctomycetes and their phenomic and genomic characterization uncovers novel biology.</title>
        <authorList>
            <person name="Wiegand S."/>
            <person name="Jogler M."/>
            <person name="Boedeker C."/>
            <person name="Pinto D."/>
            <person name="Vollmers J."/>
            <person name="Rivas-Marin E."/>
            <person name="Kohn T."/>
            <person name="Peeters S.H."/>
            <person name="Heuer A."/>
            <person name="Rast P."/>
            <person name="Oberbeckmann S."/>
            <person name="Bunk B."/>
            <person name="Jeske O."/>
            <person name="Meyerdierks A."/>
            <person name="Storesund J.E."/>
            <person name="Kallscheuer N."/>
            <person name="Luecker S."/>
            <person name="Lage O.M."/>
            <person name="Pohl T."/>
            <person name="Merkel B.J."/>
            <person name="Hornburger P."/>
            <person name="Mueller R.-W."/>
            <person name="Bruemmer F."/>
            <person name="Labrenz M."/>
            <person name="Spormann A.M."/>
            <person name="Op den Camp H."/>
            <person name="Overmann J."/>
            <person name="Amann R."/>
            <person name="Jetten M.S.M."/>
            <person name="Mascher T."/>
            <person name="Medema M.H."/>
            <person name="Devos D.P."/>
            <person name="Kaster A.-K."/>
            <person name="Ovreas L."/>
            <person name="Rohde M."/>
            <person name="Galperin M.Y."/>
            <person name="Jogler C."/>
        </authorList>
    </citation>
    <scope>NUCLEOTIDE SEQUENCE [LARGE SCALE GENOMIC DNA]</scope>
    <source>
        <strain evidence="2 3">ElP</strain>
    </source>
</reference>